<name>A0ABP7U7W6_9BACT</name>
<keyword evidence="2" id="KW-1185">Reference proteome</keyword>
<gene>
    <name evidence="1" type="ORF">GCM10022409_23340</name>
</gene>
<dbReference type="InterPro" id="IPR011652">
    <property type="entry name" value="MORN_2"/>
</dbReference>
<dbReference type="Proteomes" id="UP001501469">
    <property type="component" value="Unassembled WGS sequence"/>
</dbReference>
<organism evidence="1 2">
    <name type="scientific">Hymenobacter glaciei</name>
    <dbReference type="NCBI Taxonomy" id="877209"/>
    <lineage>
        <taxon>Bacteria</taxon>
        <taxon>Pseudomonadati</taxon>
        <taxon>Bacteroidota</taxon>
        <taxon>Cytophagia</taxon>
        <taxon>Cytophagales</taxon>
        <taxon>Hymenobacteraceae</taxon>
        <taxon>Hymenobacter</taxon>
    </lineage>
</organism>
<evidence type="ECO:0000313" key="1">
    <source>
        <dbReference type="EMBL" id="GAA4037577.1"/>
    </source>
</evidence>
<dbReference type="Pfam" id="PF07661">
    <property type="entry name" value="MORN_2"/>
    <property type="match status" value="2"/>
</dbReference>
<evidence type="ECO:0000313" key="2">
    <source>
        <dbReference type="Proteomes" id="UP001501469"/>
    </source>
</evidence>
<dbReference type="EMBL" id="BAABDK010000017">
    <property type="protein sequence ID" value="GAA4037577.1"/>
    <property type="molecule type" value="Genomic_DNA"/>
</dbReference>
<proteinExistence type="predicted"/>
<accession>A0ABP7U7W6</accession>
<dbReference type="Gene3D" id="2.20.110.10">
    <property type="entry name" value="Histone H3 K4-specific methyltransferase SET7/9 N-terminal domain"/>
    <property type="match status" value="1"/>
</dbReference>
<protein>
    <submittedName>
        <fullName evidence="1">Uncharacterized protein</fullName>
    </submittedName>
</protein>
<dbReference type="SUPFAM" id="SSF82185">
    <property type="entry name" value="Histone H3 K4-specific methyltransferase SET7/9 N-terminal domain"/>
    <property type="match status" value="1"/>
</dbReference>
<reference evidence="2" key="1">
    <citation type="journal article" date="2019" name="Int. J. Syst. Evol. Microbiol.">
        <title>The Global Catalogue of Microorganisms (GCM) 10K type strain sequencing project: providing services to taxonomists for standard genome sequencing and annotation.</title>
        <authorList>
            <consortium name="The Broad Institute Genomics Platform"/>
            <consortium name="The Broad Institute Genome Sequencing Center for Infectious Disease"/>
            <person name="Wu L."/>
            <person name="Ma J."/>
        </authorList>
    </citation>
    <scope>NUCLEOTIDE SEQUENCE [LARGE SCALE GENOMIC DNA]</scope>
    <source>
        <strain evidence="2">JCM 17225</strain>
    </source>
</reference>
<sequence>MGAKSLMYSFNLICLGFCLAASGFFPFVAFSQSAKIKKAVSPHPHLVAPPKSPKTITLLNSEDNCSDSVNPLLYKNKHGVLNGYYRILYSIDRQPDDVLDKSPYYFEEGVLNKGLKQGVWKTEFLLTADGLPYSETYKNGLLNGEFIVFNRNKTIRYRTAFRKGTGIWKSFYPSGKIKTVYSLVDGQLQGARIEYSPDGAIKSEMVYDHGAVRSNKTY</sequence>
<comment type="caution">
    <text evidence="1">The sequence shown here is derived from an EMBL/GenBank/DDBJ whole genome shotgun (WGS) entry which is preliminary data.</text>
</comment>
<dbReference type="RefSeq" id="WP_345054461.1">
    <property type="nucleotide sequence ID" value="NZ_BAABDK010000017.1"/>
</dbReference>